<sequence length="419" mass="49395">MKEPKFKFIHCSDIHLNDLYYMNDINQENDSKNKIKSFKTFDKLISDAIAFDVDFILISGDLINKNIYSLKAKKHIIEKFDHLKQFNINVYIIGGQIDESKEVFWKEFNIPENVNYFSNSRTQVFPFIKKDKVVANIFGISFNDSNPKENLSYMFTNKSNETFSIGMMYANIMEINENFKINPVSIDDLKNNTINYWAIGSEHTNNILNADPYIVSSGSLSAHSLDDLGEKGYYLVEVKGKRILNIDFHPISNIIYENLDIHINKLKNIEELKKVIDSNINNLINKYQNKYIFLNIILKGKGYLHKHLNEQNVEKLFFEYKNLTKYSNSIINLINIENETFPDLDFEMRKKTDDFISRTIKIYENNKQNSKNYILKNIQNENSYKKIEKYLNYIKDDEFDKIYEKSLIKAFDYLGGEEY</sequence>
<proteinExistence type="predicted"/>
<dbReference type="RefSeq" id="WP_158274724.1">
    <property type="nucleotide sequence ID" value="NZ_JAMHJO010000016.1"/>
</dbReference>
<organism evidence="2 3">
    <name type="scientific">Oceanotoga teriensis</name>
    <dbReference type="NCBI Taxonomy" id="515440"/>
    <lineage>
        <taxon>Bacteria</taxon>
        <taxon>Thermotogati</taxon>
        <taxon>Thermotogota</taxon>
        <taxon>Thermotogae</taxon>
        <taxon>Petrotogales</taxon>
        <taxon>Petrotogaceae</taxon>
        <taxon>Oceanotoga</taxon>
    </lineage>
</organism>
<keyword evidence="3" id="KW-1185">Reference proteome</keyword>
<evidence type="ECO:0000313" key="3">
    <source>
        <dbReference type="Proteomes" id="UP000245921"/>
    </source>
</evidence>
<feature type="domain" description="Calcineurin-like phosphoesterase" evidence="1">
    <location>
        <begin position="6"/>
        <end position="129"/>
    </location>
</feature>
<dbReference type="InterPro" id="IPR004843">
    <property type="entry name" value="Calcineurin-like_PHP"/>
</dbReference>
<keyword evidence="2" id="KW-0378">Hydrolase</keyword>
<dbReference type="Pfam" id="PF00149">
    <property type="entry name" value="Metallophos"/>
    <property type="match status" value="1"/>
</dbReference>
<dbReference type="PANTHER" id="PTHR30337:SF7">
    <property type="entry name" value="PHOSPHOESTERASE"/>
    <property type="match status" value="1"/>
</dbReference>
<dbReference type="InterPro" id="IPR029052">
    <property type="entry name" value="Metallo-depent_PP-like"/>
</dbReference>
<dbReference type="AlphaFoldDB" id="A0AA45C8Y0"/>
<dbReference type="InterPro" id="IPR050535">
    <property type="entry name" value="DNA_Repair-Maintenance_Comp"/>
</dbReference>
<dbReference type="Proteomes" id="UP000245921">
    <property type="component" value="Unassembled WGS sequence"/>
</dbReference>
<evidence type="ECO:0000313" key="2">
    <source>
        <dbReference type="EMBL" id="PWJ96458.1"/>
    </source>
</evidence>
<protein>
    <submittedName>
        <fullName evidence="2">DNA repair exonuclease SbcCD nuclease subunit</fullName>
    </submittedName>
</protein>
<dbReference type="Gene3D" id="3.60.21.10">
    <property type="match status" value="1"/>
</dbReference>
<accession>A0AA45C8Y0</accession>
<comment type="caution">
    <text evidence="2">The sequence shown here is derived from an EMBL/GenBank/DDBJ whole genome shotgun (WGS) entry which is preliminary data.</text>
</comment>
<dbReference type="PANTHER" id="PTHR30337">
    <property type="entry name" value="COMPONENT OF ATP-DEPENDENT DSDNA EXONUCLEASE"/>
    <property type="match status" value="1"/>
</dbReference>
<dbReference type="EMBL" id="QGGI01000001">
    <property type="protein sequence ID" value="PWJ96458.1"/>
    <property type="molecule type" value="Genomic_DNA"/>
</dbReference>
<gene>
    <name evidence="2" type="ORF">C7380_10130</name>
</gene>
<reference evidence="2 3" key="1">
    <citation type="submission" date="2018-05" db="EMBL/GenBank/DDBJ databases">
        <title>Genomic Encyclopedia of Type Strains, Phase IV (KMG-IV): sequencing the most valuable type-strain genomes for metagenomic binning, comparative biology and taxonomic classification.</title>
        <authorList>
            <person name="Goeker M."/>
        </authorList>
    </citation>
    <scope>NUCLEOTIDE SEQUENCE [LARGE SCALE GENOMIC DNA]</scope>
    <source>
        <strain evidence="2 3">DSM 24906</strain>
    </source>
</reference>
<evidence type="ECO:0000259" key="1">
    <source>
        <dbReference type="Pfam" id="PF00149"/>
    </source>
</evidence>
<keyword evidence="2" id="KW-0269">Exonuclease</keyword>
<keyword evidence="2" id="KW-0540">Nuclease</keyword>
<dbReference type="GO" id="GO:0004527">
    <property type="term" value="F:exonuclease activity"/>
    <property type="evidence" value="ECO:0007669"/>
    <property type="project" value="UniProtKB-KW"/>
</dbReference>
<name>A0AA45C8Y0_9BACT</name>
<dbReference type="SUPFAM" id="SSF56300">
    <property type="entry name" value="Metallo-dependent phosphatases"/>
    <property type="match status" value="1"/>
</dbReference>